<organism evidence="1 2">
    <name type="scientific">Meloidogyne enterolobii</name>
    <name type="common">Root-knot nematode worm</name>
    <name type="synonym">Meloidogyne mayaguensis</name>
    <dbReference type="NCBI Taxonomy" id="390850"/>
    <lineage>
        <taxon>Eukaryota</taxon>
        <taxon>Metazoa</taxon>
        <taxon>Ecdysozoa</taxon>
        <taxon>Nematoda</taxon>
        <taxon>Chromadorea</taxon>
        <taxon>Rhabditida</taxon>
        <taxon>Tylenchina</taxon>
        <taxon>Tylenchomorpha</taxon>
        <taxon>Tylenchoidea</taxon>
        <taxon>Meloidogynidae</taxon>
        <taxon>Meloidogyninae</taxon>
        <taxon>Meloidogyne</taxon>
    </lineage>
</organism>
<sequence>MELVIPIISCSYPEQSVGFNINNSTKQIIMETMTLGLKMLRQVHNASKSNLKSEWEKWLKGVDFHKQVPYQKFLNLKYFKYNHFILIECIGIDKQIGEDFCIKVENRLRIQLITTIEEDPKLVEYSHIGHYWDKEKCRPKQNLLGKKLKNTDNVFCKYWSVGLKLPHGKKDFDKAEINLLEERFKKFGERIMEGIKKKNKIEEDCVGLNLIHEKGREENDRE</sequence>
<protein>
    <submittedName>
        <fullName evidence="1">Uncharacterized protein</fullName>
    </submittedName>
</protein>
<gene>
    <name evidence="1" type="ORF">MENT_LOCUS35212</name>
</gene>
<name>A0A6V7W894_MELEN</name>
<comment type="caution">
    <text evidence="1">The sequence shown here is derived from an EMBL/GenBank/DDBJ whole genome shotgun (WGS) entry which is preliminary data.</text>
</comment>
<evidence type="ECO:0000313" key="2">
    <source>
        <dbReference type="Proteomes" id="UP000580250"/>
    </source>
</evidence>
<evidence type="ECO:0000313" key="1">
    <source>
        <dbReference type="EMBL" id="CAD2182958.1"/>
    </source>
</evidence>
<dbReference type="Gene3D" id="3.30.70.590">
    <property type="entry name" value="Poly(A) polymerase predicted RNA binding domain"/>
    <property type="match status" value="1"/>
</dbReference>
<reference evidence="1 2" key="1">
    <citation type="submission" date="2020-08" db="EMBL/GenBank/DDBJ databases">
        <authorList>
            <person name="Koutsovoulos G."/>
            <person name="Danchin GJ E."/>
        </authorList>
    </citation>
    <scope>NUCLEOTIDE SEQUENCE [LARGE SCALE GENOMIC DNA]</scope>
</reference>
<dbReference type="OrthoDB" id="412748at2759"/>
<dbReference type="Proteomes" id="UP000580250">
    <property type="component" value="Unassembled WGS sequence"/>
</dbReference>
<dbReference type="Gene3D" id="1.10.1410.10">
    <property type="match status" value="1"/>
</dbReference>
<proteinExistence type="predicted"/>
<accession>A0A6V7W894</accession>
<dbReference type="EMBL" id="CAJEWN010000450">
    <property type="protein sequence ID" value="CAD2182958.1"/>
    <property type="molecule type" value="Genomic_DNA"/>
</dbReference>
<dbReference type="AlphaFoldDB" id="A0A6V7W894"/>